<keyword evidence="3" id="KW-1185">Reference proteome</keyword>
<feature type="transmembrane region" description="Helical" evidence="1">
    <location>
        <begin position="97"/>
        <end position="115"/>
    </location>
</feature>
<sequence length="166" mass="17471">MKILIYSMVIVLLVPLQTTLLPHVSIWGLTPDVGLAVAALIGLFAGELEGFVVGLAIGWILNMYSAGDLWISLITKGGVGLLAGLFGQHVAHVTPTVVSVGLLIVSVLSGTMVVLTMKNAAGIDTWWMVQSMVLPQACLDAVAGAGLFYLASQRLAADRVLMSDRL</sequence>
<dbReference type="KEGG" id="nja:NSJP_2029"/>
<feature type="transmembrane region" description="Helical" evidence="1">
    <location>
        <begin position="34"/>
        <end position="61"/>
    </location>
</feature>
<evidence type="ECO:0000313" key="3">
    <source>
        <dbReference type="Proteomes" id="UP000192042"/>
    </source>
</evidence>
<dbReference type="OrthoDB" id="9800448at2"/>
<proteinExistence type="predicted"/>
<name>A0A1W1I5J4_9BACT</name>
<dbReference type="Proteomes" id="UP000192042">
    <property type="component" value="Chromosome I"/>
</dbReference>
<feature type="transmembrane region" description="Helical" evidence="1">
    <location>
        <begin position="73"/>
        <end position="91"/>
    </location>
</feature>
<organism evidence="2 3">
    <name type="scientific">Nitrospira japonica</name>
    <dbReference type="NCBI Taxonomy" id="1325564"/>
    <lineage>
        <taxon>Bacteria</taxon>
        <taxon>Pseudomonadati</taxon>
        <taxon>Nitrospirota</taxon>
        <taxon>Nitrospiria</taxon>
        <taxon>Nitrospirales</taxon>
        <taxon>Nitrospiraceae</taxon>
        <taxon>Nitrospira</taxon>
    </lineage>
</organism>
<dbReference type="AlphaFoldDB" id="A0A1W1I5J4"/>
<keyword evidence="1" id="KW-0472">Membrane</keyword>
<dbReference type="STRING" id="1325564.NSJP_2029"/>
<evidence type="ECO:0000256" key="1">
    <source>
        <dbReference type="SAM" id="Phobius"/>
    </source>
</evidence>
<accession>A0A1W1I5J4</accession>
<keyword evidence="1" id="KW-0812">Transmembrane</keyword>
<gene>
    <name evidence="2" type="ORF">NSJP_2029</name>
</gene>
<evidence type="ECO:0000313" key="2">
    <source>
        <dbReference type="EMBL" id="SLM48201.1"/>
    </source>
</evidence>
<dbReference type="RefSeq" id="WP_155970023.1">
    <property type="nucleotide sequence ID" value="NZ_LT828648.1"/>
</dbReference>
<protein>
    <submittedName>
        <fullName evidence="2">Putative Cell shape-determining protein MreD</fullName>
    </submittedName>
</protein>
<keyword evidence="1" id="KW-1133">Transmembrane helix</keyword>
<reference evidence="2 3" key="1">
    <citation type="submission" date="2017-03" db="EMBL/GenBank/DDBJ databases">
        <authorList>
            <person name="Afonso C.L."/>
            <person name="Miller P.J."/>
            <person name="Scott M.A."/>
            <person name="Spackman E."/>
            <person name="Goraichik I."/>
            <person name="Dimitrov K.M."/>
            <person name="Suarez D.L."/>
            <person name="Swayne D.E."/>
        </authorList>
    </citation>
    <scope>NUCLEOTIDE SEQUENCE [LARGE SCALE GENOMIC DNA]</scope>
    <source>
        <strain evidence="2">Genome sequencing of Nitrospira japonica strain NJ11</strain>
    </source>
</reference>
<dbReference type="EMBL" id="LT828648">
    <property type="protein sequence ID" value="SLM48201.1"/>
    <property type="molecule type" value="Genomic_DNA"/>
</dbReference>